<proteinExistence type="inferred from homology"/>
<gene>
    <name evidence="4" type="primary">hypD</name>
    <name evidence="4" type="ORF">JBF11_02055</name>
</gene>
<name>A0ABY5Y1R1_9BACT</name>
<dbReference type="PANTHER" id="PTHR30149:SF0">
    <property type="entry name" value="HYDROGENASE MATURATION FACTOR HYPD"/>
    <property type="match status" value="1"/>
</dbReference>
<keyword evidence="2" id="KW-0479">Metal-binding</keyword>
<keyword evidence="5" id="KW-1185">Reference proteome</keyword>
<dbReference type="RefSeq" id="WP_334315723.1">
    <property type="nucleotide sequence ID" value="NZ_CP065938.1"/>
</dbReference>
<organism evidence="4 5">
    <name type="scientific">Taurinivorans muris</name>
    <dbReference type="NCBI Taxonomy" id="2787751"/>
    <lineage>
        <taxon>Bacteria</taxon>
        <taxon>Pseudomonadati</taxon>
        <taxon>Thermodesulfobacteriota</taxon>
        <taxon>Desulfovibrionia</taxon>
        <taxon>Desulfovibrionales</taxon>
        <taxon>Desulfovibrionaceae</taxon>
        <taxon>Taurinivorans</taxon>
    </lineage>
</organism>
<evidence type="ECO:0000313" key="4">
    <source>
        <dbReference type="EMBL" id="UWX06122.1"/>
    </source>
</evidence>
<dbReference type="Gene3D" id="3.40.50.11740">
    <property type="entry name" value="HypD, alpha/beta domain 2"/>
    <property type="match status" value="2"/>
</dbReference>
<accession>A0ABY5Y1R1</accession>
<dbReference type="InterPro" id="IPR042243">
    <property type="entry name" value="HypD_1"/>
</dbReference>
<comment type="similarity">
    <text evidence="1">Belongs to the HypD family.</text>
</comment>
<evidence type="ECO:0000256" key="1">
    <source>
        <dbReference type="ARBA" id="ARBA00007888"/>
    </source>
</evidence>
<evidence type="ECO:0000313" key="5">
    <source>
        <dbReference type="Proteomes" id="UP001058120"/>
    </source>
</evidence>
<dbReference type="NCBIfam" id="TIGR00075">
    <property type="entry name" value="hypD"/>
    <property type="match status" value="1"/>
</dbReference>
<reference evidence="4" key="1">
    <citation type="submission" date="2020-12" db="EMBL/GenBank/DDBJ databases">
        <title>Taurinivorans muris gen. nov., sp. nov., fundamental and realized metabolic niche of a ubiquitous sulfidogenic bacterium in the murine intestine.</title>
        <authorList>
            <person name="Ye H."/>
            <person name="Hanson B.T."/>
            <person name="Loy A."/>
        </authorList>
    </citation>
    <scope>NUCLEOTIDE SEQUENCE</scope>
    <source>
        <strain evidence="4">LT0009</strain>
    </source>
</reference>
<sequence length="368" mass="40159">MDLHDTLHDKAMCGALLGKLKNSLERYGKPIRFMEVCGTHTVSIFQSGLRSMLPEGLTHLSGPGCPVCVTHDSEVATFLKLAEKENVLLATFGDLIRVPAPDGRSLKNAMASGANVQIVYSPMDAIKLAKNNPQKEVVFLGVGFETTAPAIAATVVYAKKNAIKNYSVFSCHKLVPPVLKVLLDNNVHERYIDAFLLPGHVALVLGLGPFAFMADEYRYPAVVAGFEPAEIIHALYMICEQKRTGRICVENAYTRAVCYEGNETAKNILNTVFDVCDTKWRGLGEIPKSGLKIRSDFQEFDALVKHDEKLVQTKALAGCKCGEVLQGKITPAQCPLFAKVCTPQNPTGPCMVSTEGSCAAWYNYQGLE</sequence>
<dbReference type="Gene3D" id="6.10.20.100">
    <property type="match status" value="1"/>
</dbReference>
<evidence type="ECO:0000256" key="2">
    <source>
        <dbReference type="ARBA" id="ARBA00022723"/>
    </source>
</evidence>
<dbReference type="InterPro" id="IPR002780">
    <property type="entry name" value="Hyd_form_HypD"/>
</dbReference>
<dbReference type="Pfam" id="PF01924">
    <property type="entry name" value="HypD"/>
    <property type="match status" value="1"/>
</dbReference>
<dbReference type="PIRSF" id="PIRSF005622">
    <property type="entry name" value="Hydrgn_mat_hypD"/>
    <property type="match status" value="1"/>
</dbReference>
<dbReference type="Proteomes" id="UP001058120">
    <property type="component" value="Chromosome"/>
</dbReference>
<keyword evidence="3" id="KW-0408">Iron</keyword>
<protein>
    <submittedName>
        <fullName evidence="4">Hydrogenase formation protein HypD</fullName>
    </submittedName>
</protein>
<evidence type="ECO:0000256" key="3">
    <source>
        <dbReference type="ARBA" id="ARBA00023004"/>
    </source>
</evidence>
<dbReference type="EMBL" id="CP065938">
    <property type="protein sequence ID" value="UWX06122.1"/>
    <property type="molecule type" value="Genomic_DNA"/>
</dbReference>
<dbReference type="PANTHER" id="PTHR30149">
    <property type="entry name" value="HYDROGENASE PROTEIN ASSEMBLY PROTEIN HYPD"/>
    <property type="match status" value="1"/>
</dbReference>
<dbReference type="InterPro" id="IPR042244">
    <property type="entry name" value="HypD_2_sf"/>
</dbReference>